<reference evidence="9" key="1">
    <citation type="submission" date="2016-11" db="EMBL/GenBank/DDBJ databases">
        <authorList>
            <person name="Varghese N."/>
            <person name="Submissions S."/>
        </authorList>
    </citation>
    <scope>NUCLEOTIDE SEQUENCE [LARGE SCALE GENOMIC DNA]</scope>
    <source>
        <strain evidence="9">CGMCC 1.6496</strain>
    </source>
</reference>
<evidence type="ECO:0000256" key="1">
    <source>
        <dbReference type="ARBA" id="ARBA00011738"/>
    </source>
</evidence>
<dbReference type="InterPro" id="IPR022890">
    <property type="entry name" value="Fd--NADP_Rdtase_type_2"/>
</dbReference>
<feature type="binding site" evidence="6">
    <location>
        <position position="292"/>
    </location>
    <ligand>
        <name>FAD</name>
        <dbReference type="ChEBI" id="CHEBI:57692"/>
    </ligand>
</feature>
<sequence>MIHISEADVYDVTIVGGGPAGLFSAFYSGLRELKTKIIEYHPFLGGKVNVYPEKIVWDIGAMPPLPGQQVVENMVQQGLTFDPEVVLNEEVVSIDKNEAGFFVVKASSGNVHYSKTVIVAVGGGILNPKRLPIANASDFENKNLHYTIKNLKDFKNKRVLISGGGNSATDWAKELSGIAKEVYIACRSDFSCHESQITYLQNHSVVCFTQTEIAELVANASGDRIEKVALKNRESGVKQYIPIDEVIVNHGYERDKSLLEDSPLDIQIFDHYFIAGSSSSESSISGLFAAGDILHHDGKLHLIAGAFQDAANAVNQAKLYLEPEATKTAMVSSHNEKLYGRNEKIVADLLRE</sequence>
<dbReference type="GO" id="GO:0050661">
    <property type="term" value="F:NADP binding"/>
    <property type="evidence" value="ECO:0007669"/>
    <property type="project" value="UniProtKB-UniRule"/>
</dbReference>
<feature type="binding site" evidence="6">
    <location>
        <position position="51"/>
    </location>
    <ligand>
        <name>FAD</name>
        <dbReference type="ChEBI" id="CHEBI:57692"/>
    </ligand>
</feature>
<evidence type="ECO:0000256" key="3">
    <source>
        <dbReference type="ARBA" id="ARBA00022827"/>
    </source>
</evidence>
<feature type="binding site" evidence="6">
    <location>
        <position position="39"/>
    </location>
    <ligand>
        <name>FAD</name>
        <dbReference type="ChEBI" id="CHEBI:57692"/>
    </ligand>
</feature>
<dbReference type="PANTHER" id="PTHR48105">
    <property type="entry name" value="THIOREDOXIN REDUCTASE 1-RELATED-RELATED"/>
    <property type="match status" value="1"/>
</dbReference>
<keyword evidence="5 6" id="KW-0560">Oxidoreductase</keyword>
<name>A0A1M5WLU0_9BACI</name>
<dbReference type="AlphaFoldDB" id="A0A1M5WLU0"/>
<dbReference type="Gene3D" id="3.50.50.60">
    <property type="entry name" value="FAD/NAD(P)-binding domain"/>
    <property type="match status" value="2"/>
</dbReference>
<protein>
    <recommendedName>
        <fullName evidence="6">Ferredoxin--NADP reductase</fullName>
        <shortName evidence="6">FNR</shortName>
        <shortName evidence="6">Fd-NADP(+) reductase</shortName>
        <ecNumber evidence="6">1.18.1.2</ecNumber>
    </recommendedName>
</protein>
<feature type="binding site" evidence="6">
    <location>
        <position position="47"/>
    </location>
    <ligand>
        <name>FAD</name>
        <dbReference type="ChEBI" id="CHEBI:57692"/>
    </ligand>
</feature>
<evidence type="ECO:0000313" key="8">
    <source>
        <dbReference type="EMBL" id="SHH88515.1"/>
    </source>
</evidence>
<proteinExistence type="inferred from homology"/>
<comment type="cofactor">
    <cofactor evidence="6">
        <name>FAD</name>
        <dbReference type="ChEBI" id="CHEBI:57692"/>
    </cofactor>
    <text evidence="6">Binds 1 FAD per subunit.</text>
</comment>
<keyword evidence="2 6" id="KW-0285">Flavoprotein</keyword>
<feature type="binding site" evidence="6">
    <location>
        <position position="333"/>
    </location>
    <ligand>
        <name>FAD</name>
        <dbReference type="ChEBI" id="CHEBI:57692"/>
    </ligand>
</feature>
<feature type="binding site" evidence="6">
    <location>
        <position position="126"/>
    </location>
    <ligand>
        <name>FAD</name>
        <dbReference type="ChEBI" id="CHEBI:57692"/>
    </ligand>
</feature>
<evidence type="ECO:0000256" key="4">
    <source>
        <dbReference type="ARBA" id="ARBA00022857"/>
    </source>
</evidence>
<evidence type="ECO:0000256" key="2">
    <source>
        <dbReference type="ARBA" id="ARBA00022630"/>
    </source>
</evidence>
<keyword evidence="4 6" id="KW-0521">NADP</keyword>
<comment type="subunit">
    <text evidence="1 6">Homodimer.</text>
</comment>
<feature type="binding site" evidence="6">
    <location>
        <position position="91"/>
    </location>
    <ligand>
        <name>FAD</name>
        <dbReference type="ChEBI" id="CHEBI:57692"/>
    </ligand>
</feature>
<dbReference type="EC" id="1.18.1.2" evidence="6"/>
<dbReference type="InterPro" id="IPR036188">
    <property type="entry name" value="FAD/NAD-bd_sf"/>
</dbReference>
<dbReference type="Proteomes" id="UP000184079">
    <property type="component" value="Unassembled WGS sequence"/>
</dbReference>
<comment type="catalytic activity">
    <reaction evidence="6">
        <text>2 reduced [2Fe-2S]-[ferredoxin] + NADP(+) + H(+) = 2 oxidized [2Fe-2S]-[ferredoxin] + NADPH</text>
        <dbReference type="Rhea" id="RHEA:20125"/>
        <dbReference type="Rhea" id="RHEA-COMP:10000"/>
        <dbReference type="Rhea" id="RHEA-COMP:10001"/>
        <dbReference type="ChEBI" id="CHEBI:15378"/>
        <dbReference type="ChEBI" id="CHEBI:33737"/>
        <dbReference type="ChEBI" id="CHEBI:33738"/>
        <dbReference type="ChEBI" id="CHEBI:57783"/>
        <dbReference type="ChEBI" id="CHEBI:58349"/>
        <dbReference type="EC" id="1.18.1.2"/>
    </reaction>
</comment>
<evidence type="ECO:0000259" key="7">
    <source>
        <dbReference type="Pfam" id="PF07992"/>
    </source>
</evidence>
<keyword evidence="9" id="KW-1185">Reference proteome</keyword>
<evidence type="ECO:0000256" key="5">
    <source>
        <dbReference type="ARBA" id="ARBA00023002"/>
    </source>
</evidence>
<feature type="domain" description="FAD/NAD(P)-binding" evidence="7">
    <location>
        <begin position="10"/>
        <end position="317"/>
    </location>
</feature>
<keyword evidence="3 6" id="KW-0274">FAD</keyword>
<gene>
    <name evidence="8" type="ORF">SAMN05421807_11733</name>
</gene>
<dbReference type="PRINTS" id="PR00368">
    <property type="entry name" value="FADPNR"/>
</dbReference>
<dbReference type="EMBL" id="FQXD01000017">
    <property type="protein sequence ID" value="SHH88515.1"/>
    <property type="molecule type" value="Genomic_DNA"/>
</dbReference>
<dbReference type="HAMAP" id="MF_01685">
    <property type="entry name" value="FENR2"/>
    <property type="match status" value="1"/>
</dbReference>
<comment type="caution">
    <text evidence="6">Lacks conserved residue(s) required for the propagation of feature annotation.</text>
</comment>
<accession>A0A1M5WLU0</accession>
<comment type="similarity">
    <text evidence="6">Belongs to the ferredoxin--NADP reductase type 2 family.</text>
</comment>
<evidence type="ECO:0000256" key="6">
    <source>
        <dbReference type="HAMAP-Rule" id="MF_01685"/>
    </source>
</evidence>
<dbReference type="PRINTS" id="PR00469">
    <property type="entry name" value="PNDRDTASEII"/>
</dbReference>
<dbReference type="InterPro" id="IPR023753">
    <property type="entry name" value="FAD/NAD-binding_dom"/>
</dbReference>
<evidence type="ECO:0000313" key="9">
    <source>
        <dbReference type="Proteomes" id="UP000184079"/>
    </source>
</evidence>
<dbReference type="Pfam" id="PF07992">
    <property type="entry name" value="Pyr_redox_2"/>
    <property type="match status" value="1"/>
</dbReference>
<dbReference type="InterPro" id="IPR050097">
    <property type="entry name" value="Ferredoxin-NADP_redctase_2"/>
</dbReference>
<organism evidence="8 9">
    <name type="scientific">Virgibacillus chiguensis</name>
    <dbReference type="NCBI Taxonomy" id="411959"/>
    <lineage>
        <taxon>Bacteria</taxon>
        <taxon>Bacillati</taxon>
        <taxon>Bacillota</taxon>
        <taxon>Bacilli</taxon>
        <taxon>Bacillales</taxon>
        <taxon>Bacillaceae</taxon>
        <taxon>Virgibacillus</taxon>
    </lineage>
</organism>
<dbReference type="GO" id="GO:0004324">
    <property type="term" value="F:ferredoxin-NADP+ reductase activity"/>
    <property type="evidence" value="ECO:0007669"/>
    <property type="project" value="UniProtKB-UniRule"/>
</dbReference>
<dbReference type="GO" id="GO:0050660">
    <property type="term" value="F:flavin adenine dinucleotide binding"/>
    <property type="evidence" value="ECO:0007669"/>
    <property type="project" value="UniProtKB-UniRule"/>
</dbReference>
<dbReference type="SUPFAM" id="SSF51905">
    <property type="entry name" value="FAD/NAD(P)-binding domain"/>
    <property type="match status" value="1"/>
</dbReference>